<feature type="compositionally biased region" description="Pro residues" evidence="1">
    <location>
        <begin position="429"/>
        <end position="453"/>
    </location>
</feature>
<feature type="region of interest" description="Disordered" evidence="1">
    <location>
        <begin position="1"/>
        <end position="70"/>
    </location>
</feature>
<proteinExistence type="predicted"/>
<feature type="compositionally biased region" description="Pro residues" evidence="1">
    <location>
        <begin position="339"/>
        <end position="352"/>
    </location>
</feature>
<evidence type="ECO:0000313" key="3">
    <source>
        <dbReference type="Proteomes" id="UP000218209"/>
    </source>
</evidence>
<gene>
    <name evidence="2" type="ORF">BU14_0861s0010</name>
</gene>
<feature type="compositionally biased region" description="Low complexity" evidence="1">
    <location>
        <begin position="353"/>
        <end position="385"/>
    </location>
</feature>
<evidence type="ECO:0000313" key="2">
    <source>
        <dbReference type="EMBL" id="OSX70197.1"/>
    </source>
</evidence>
<dbReference type="EMBL" id="KV919296">
    <property type="protein sequence ID" value="OSX70197.1"/>
    <property type="molecule type" value="Genomic_DNA"/>
</dbReference>
<dbReference type="AlphaFoldDB" id="A0A1X6NNN5"/>
<feature type="compositionally biased region" description="Polar residues" evidence="1">
    <location>
        <begin position="490"/>
        <end position="503"/>
    </location>
</feature>
<reference evidence="2 3" key="1">
    <citation type="submission" date="2017-03" db="EMBL/GenBank/DDBJ databases">
        <title>WGS assembly of Porphyra umbilicalis.</title>
        <authorList>
            <person name="Brawley S.H."/>
            <person name="Blouin N.A."/>
            <person name="Ficko-Blean E."/>
            <person name="Wheeler G.L."/>
            <person name="Lohr M."/>
            <person name="Goodson H.V."/>
            <person name="Jenkins J.W."/>
            <person name="Blaby-Haas C.E."/>
            <person name="Helliwell K.E."/>
            <person name="Chan C."/>
            <person name="Marriage T."/>
            <person name="Bhattacharya D."/>
            <person name="Klein A.S."/>
            <person name="Badis Y."/>
            <person name="Brodie J."/>
            <person name="Cao Y."/>
            <person name="Collen J."/>
            <person name="Dittami S.M."/>
            <person name="Gachon C.M."/>
            <person name="Green B.R."/>
            <person name="Karpowicz S."/>
            <person name="Kim J.W."/>
            <person name="Kudahl U."/>
            <person name="Lin S."/>
            <person name="Michel G."/>
            <person name="Mittag M."/>
            <person name="Olson B.J."/>
            <person name="Pangilinan J."/>
            <person name="Peng Y."/>
            <person name="Qiu H."/>
            <person name="Shu S."/>
            <person name="Singer J.T."/>
            <person name="Smith A.G."/>
            <person name="Sprecher B.N."/>
            <person name="Wagner V."/>
            <person name="Wang W."/>
            <person name="Wang Z.-Y."/>
            <person name="Yan J."/>
            <person name="Yarish C."/>
            <person name="Zoeuner-Riek S."/>
            <person name="Zhuang Y."/>
            <person name="Zou Y."/>
            <person name="Lindquist E.A."/>
            <person name="Grimwood J."/>
            <person name="Barry K."/>
            <person name="Rokhsar D.S."/>
            <person name="Schmutz J."/>
            <person name="Stiller J.W."/>
            <person name="Grossman A.R."/>
            <person name="Prochnik S.E."/>
        </authorList>
    </citation>
    <scope>NUCLEOTIDE SEQUENCE [LARGE SCALE GENOMIC DNA]</scope>
    <source>
        <strain evidence="2">4086291</strain>
    </source>
</reference>
<dbReference type="Proteomes" id="UP000218209">
    <property type="component" value="Unassembled WGS sequence"/>
</dbReference>
<sequence length="503" mass="48573">MTHHQHHVSTVPPLSDLSHHRLPPLKPRPFAGKAPALASTAGADGSSSGSGSSSSSGVPPVADGGAASPRRRVRPPALLASMPLPHTSAALGVAPPLYSPAGAMERVRAVVMGSTAGNLGSASGRRRRGRIPHAVSGGRSAGGGAAAGAVAAGVPLPVADRRGASAPPSARRAVRRRRPRPSVAGVALPRATGALAGRTADAGGGRSGNGVVAGWPGGVARRPGGASARAAALAAAAAAAAATAAAAASPAAAASEGDGDGNASGTLPAPAPAVDAVSLLLAPVPGALRRPPGCSGAGVSSAAAPAAPAPAPCIRPGSAMEARLRRLMGPPTAEVARTLPPPPPPPTGPTPAPAGSSTPAPARSGGSGRRTLGSASAAGVPSPGALNTRPSRGETLARLGATGVIAPAPGGWGRLPPSGVPTPLQRVPAPTPPVQAPPSPSLLPPPPRPPQRPPVSTRRSFFPTSRPLDGIDVLLLASQGSLGETPPRSPSQSYAAATSGRTS</sequence>
<feature type="compositionally biased region" description="Low complexity" evidence="1">
    <location>
        <begin position="291"/>
        <end position="306"/>
    </location>
</feature>
<keyword evidence="3" id="KW-1185">Reference proteome</keyword>
<feature type="region of interest" description="Disordered" evidence="1">
    <location>
        <begin position="116"/>
        <end position="143"/>
    </location>
</feature>
<feature type="region of interest" description="Disordered" evidence="1">
    <location>
        <begin position="291"/>
        <end position="312"/>
    </location>
</feature>
<accession>A0A1X6NNN5</accession>
<organism evidence="2 3">
    <name type="scientific">Porphyra umbilicalis</name>
    <name type="common">Purple laver</name>
    <name type="synonym">Red alga</name>
    <dbReference type="NCBI Taxonomy" id="2786"/>
    <lineage>
        <taxon>Eukaryota</taxon>
        <taxon>Rhodophyta</taxon>
        <taxon>Bangiophyceae</taxon>
        <taxon>Bangiales</taxon>
        <taxon>Bangiaceae</taxon>
        <taxon>Porphyra</taxon>
    </lineage>
</organism>
<name>A0A1X6NNN5_PORUM</name>
<feature type="compositionally biased region" description="Low complexity" evidence="1">
    <location>
        <begin position="42"/>
        <end position="68"/>
    </location>
</feature>
<protein>
    <submittedName>
        <fullName evidence="2">Uncharacterized protein</fullName>
    </submittedName>
</protein>
<evidence type="ECO:0000256" key="1">
    <source>
        <dbReference type="SAM" id="MobiDB-lite"/>
    </source>
</evidence>
<feature type="region of interest" description="Disordered" evidence="1">
    <location>
        <begin position="160"/>
        <end position="190"/>
    </location>
</feature>
<feature type="region of interest" description="Disordered" evidence="1">
    <location>
        <begin position="333"/>
        <end position="503"/>
    </location>
</feature>